<name>A0A3B0C237_9BACL</name>
<gene>
    <name evidence="2" type="ORF">D7M11_22385</name>
</gene>
<dbReference type="AlphaFoldDB" id="A0A3B0C237"/>
<feature type="transmembrane region" description="Helical" evidence="1">
    <location>
        <begin position="12"/>
        <end position="35"/>
    </location>
</feature>
<dbReference type="RefSeq" id="WP_120749489.1">
    <property type="nucleotide sequence ID" value="NZ_RBAH01000018.1"/>
</dbReference>
<evidence type="ECO:0000256" key="1">
    <source>
        <dbReference type="SAM" id="Phobius"/>
    </source>
</evidence>
<accession>A0A3B0C237</accession>
<evidence type="ECO:0000313" key="2">
    <source>
        <dbReference type="EMBL" id="RKN78828.1"/>
    </source>
</evidence>
<keyword evidence="1" id="KW-0812">Transmembrane</keyword>
<keyword evidence="3" id="KW-1185">Reference proteome</keyword>
<dbReference type="OrthoDB" id="2629325at2"/>
<dbReference type="EMBL" id="RBAH01000018">
    <property type="protein sequence ID" value="RKN78828.1"/>
    <property type="molecule type" value="Genomic_DNA"/>
</dbReference>
<dbReference type="Proteomes" id="UP000282311">
    <property type="component" value="Unassembled WGS sequence"/>
</dbReference>
<organism evidence="2 3">
    <name type="scientific">Paenibacillus ginsengarvi</name>
    <dbReference type="NCBI Taxonomy" id="400777"/>
    <lineage>
        <taxon>Bacteria</taxon>
        <taxon>Bacillati</taxon>
        <taxon>Bacillota</taxon>
        <taxon>Bacilli</taxon>
        <taxon>Bacillales</taxon>
        <taxon>Paenibacillaceae</taxon>
        <taxon>Paenibacillus</taxon>
    </lineage>
</organism>
<proteinExistence type="predicted"/>
<sequence length="79" mass="8684">MSRRKSDDNPWRAAVVVSAMGVDLAVCLGAGYWIGAYADRKFETGQLWTLIGMLAGLIIGAIGVVYLIRYFAEDQNDNE</sequence>
<comment type="caution">
    <text evidence="2">The sequence shown here is derived from an EMBL/GenBank/DDBJ whole genome shotgun (WGS) entry which is preliminary data.</text>
</comment>
<keyword evidence="1" id="KW-0472">Membrane</keyword>
<keyword evidence="1" id="KW-1133">Transmembrane helix</keyword>
<reference evidence="2 3" key="1">
    <citation type="journal article" date="2007" name="Int. J. Syst. Evol. Microbiol.">
        <title>Paenibacillus ginsengarvi sp. nov., isolated from soil from ginseng cultivation.</title>
        <authorList>
            <person name="Yoon M.H."/>
            <person name="Ten L.N."/>
            <person name="Im W.T."/>
        </authorList>
    </citation>
    <scope>NUCLEOTIDE SEQUENCE [LARGE SCALE GENOMIC DNA]</scope>
    <source>
        <strain evidence="2 3">KCTC 13059</strain>
    </source>
</reference>
<dbReference type="Pfam" id="PF09527">
    <property type="entry name" value="ATPase_gene1"/>
    <property type="match status" value="1"/>
</dbReference>
<feature type="transmembrane region" description="Helical" evidence="1">
    <location>
        <begin position="47"/>
        <end position="68"/>
    </location>
</feature>
<dbReference type="InterPro" id="IPR032820">
    <property type="entry name" value="ATPase_put"/>
</dbReference>
<protein>
    <submittedName>
        <fullName evidence="2">AtpZ/AtpI family protein</fullName>
    </submittedName>
</protein>
<evidence type="ECO:0000313" key="3">
    <source>
        <dbReference type="Proteomes" id="UP000282311"/>
    </source>
</evidence>